<organism evidence="2">
    <name type="scientific">Mesocestoides corti</name>
    <name type="common">Flatworm</name>
    <dbReference type="NCBI Taxonomy" id="53468"/>
    <lineage>
        <taxon>Eukaryota</taxon>
        <taxon>Metazoa</taxon>
        <taxon>Spiralia</taxon>
        <taxon>Lophotrochozoa</taxon>
        <taxon>Platyhelminthes</taxon>
        <taxon>Cestoda</taxon>
        <taxon>Eucestoda</taxon>
        <taxon>Cyclophyllidea</taxon>
        <taxon>Mesocestoididae</taxon>
        <taxon>Mesocestoides</taxon>
    </lineage>
</organism>
<dbReference type="WBParaSite" id="MCU_003230-RB">
    <property type="protein sequence ID" value="MCU_003230-RB"/>
    <property type="gene ID" value="MCU_003230"/>
</dbReference>
<feature type="region of interest" description="Disordered" evidence="1">
    <location>
        <begin position="438"/>
        <end position="458"/>
    </location>
</feature>
<dbReference type="AlphaFoldDB" id="A0A5K3EWY2"/>
<feature type="compositionally biased region" description="Low complexity" evidence="1">
    <location>
        <begin position="852"/>
        <end position="865"/>
    </location>
</feature>
<protein>
    <submittedName>
        <fullName evidence="2">Arrestin_N domain-containing protein</fullName>
    </submittedName>
</protein>
<feature type="compositionally biased region" description="Polar residues" evidence="1">
    <location>
        <begin position="685"/>
        <end position="694"/>
    </location>
</feature>
<accession>A0A5K3EWY2</accession>
<sequence length="1136" mass="122717">MAMEKTNVLSEPVTGRNTFAARKRYHRGFGGHSRRRVTAAVRNRERQVPMEECHLNSLVGLRLPLMDGISQVTFEYYLGEHQSQIFYGGLSIEHPGSATIHVQLGCSIPIDLRDDYCQKDVPSLPCLAVPTHIFRRFRVYRLTSSSSCDLKKLATSLSNDCASPDESDASCPPTGEKLPYVFPLTTPKSGLSLISLRIYYPVQYMQSANDLYPNSGSRKRVHLHPHYDEVVAYQSLLTMPVSEFASRVLKGVAGSMRLTDCSTELPTALHLRPVARINSDQVETQTESSSDPPTRHPTPCPKFLILPVSVYNRITSMKRMLLDGFKSPVCPNIGWCVAVSDEGTETIGDERTPKLPKTPSWARWTGLEEALTSPSWLLSKRDKEEEPEVRLVFVRRQSDDCGEAISPALRKSIFGPARIRRTRLKGTDQLVMKVKQLIAPPNSTPAQSDEKRQATTSPGAMEGLSFRYIWSLDYRSCPVGIGIRDCINMSVSTCRSRRPLPPLLDSGVGVMLVVGAHSSSVTNGSTDEEETGSCGERCHQQQHQRPTRSCLPPQRLEVVDRDLERALQRSLADGRHKHTSSVKQEPSVPLSSETVQRRPRQKRAAYSSNSALEGQNNRKTTTEKAPQRLPSGVKRVRSEVVLSACTDLSSSVRNIGNTWTHRLRSNSPSATSDSGISGSRRKQSKNSQVVNNFRTDGAAPAIEKSSISLGGDGEHHVVVASVDLERANKGLDVAGSVIPKLTLAIGENGCVRLKTKHRLPCQKLLPMTPENGDPYALPSSPPTTHETTSTCGIAATENRSSPDSPVLVPEEEIWPVKNNKSRTLVVPGGSLWTRGKKTAAAAAFSQLVPEHATTTSPSSSSPATSNCLNSLHIGSSLPQSQQAPPPLPLLGMHHQHSVPHIFPTAANPSSTGVPSSVVSLALAASLPSSQQLASTQPLPYSPSAVIPTPLQTTDAALKSTQELGIAGGFDAGPLDRLSAAAQSLPLHLSGSFWNADCDPGRRPATMWTPRNEPLPPPDPPLFTRVHAMASSSTNGVFCFLHPSSSAAPTQPTLLPAVMSNQHQPTFFNAVTTGCPALAQETAAALALAAAAAACFPPVAAPLTQPLTPVASTTTSFAKQPPVTATLWNSHHGNGIH</sequence>
<feature type="compositionally biased region" description="Polar residues" evidence="1">
    <location>
        <begin position="278"/>
        <end position="292"/>
    </location>
</feature>
<proteinExistence type="predicted"/>
<feature type="region of interest" description="Disordered" evidence="1">
    <location>
        <begin position="570"/>
        <end position="632"/>
    </location>
</feature>
<evidence type="ECO:0000313" key="2">
    <source>
        <dbReference type="WBParaSite" id="MCU_003230-RB"/>
    </source>
</evidence>
<evidence type="ECO:0000256" key="1">
    <source>
        <dbReference type="SAM" id="MobiDB-lite"/>
    </source>
</evidence>
<feature type="region of interest" description="Disordered" evidence="1">
    <location>
        <begin position="519"/>
        <end position="555"/>
    </location>
</feature>
<feature type="compositionally biased region" description="Polar residues" evidence="1">
    <location>
        <begin position="581"/>
        <end position="594"/>
    </location>
</feature>
<feature type="region of interest" description="Disordered" evidence="1">
    <location>
        <begin position="851"/>
        <end position="892"/>
    </location>
</feature>
<reference evidence="2" key="1">
    <citation type="submission" date="2019-11" db="UniProtKB">
        <authorList>
            <consortium name="WormBaseParasite"/>
        </authorList>
    </citation>
    <scope>IDENTIFICATION</scope>
</reference>
<feature type="compositionally biased region" description="Polar residues" evidence="1">
    <location>
        <begin position="659"/>
        <end position="677"/>
    </location>
</feature>
<feature type="region of interest" description="Disordered" evidence="1">
    <location>
        <begin position="276"/>
        <end position="298"/>
    </location>
</feature>
<feature type="region of interest" description="Disordered" evidence="1">
    <location>
        <begin position="659"/>
        <end position="697"/>
    </location>
</feature>
<feature type="region of interest" description="Disordered" evidence="1">
    <location>
        <begin position="766"/>
        <end position="789"/>
    </location>
</feature>
<name>A0A5K3EWY2_MESCO</name>
<feature type="compositionally biased region" description="Polar residues" evidence="1">
    <location>
        <begin position="606"/>
        <end position="619"/>
    </location>
</feature>